<proteinExistence type="inferred from homology"/>
<evidence type="ECO:0000256" key="1">
    <source>
        <dbReference type="ARBA" id="ARBA00006484"/>
    </source>
</evidence>
<evidence type="ECO:0000313" key="5">
    <source>
        <dbReference type="Proteomes" id="UP000799640"/>
    </source>
</evidence>
<dbReference type="FunFam" id="3.40.50.720:FF:000084">
    <property type="entry name" value="Short-chain dehydrogenase reductase"/>
    <property type="match status" value="1"/>
</dbReference>
<dbReference type="InterPro" id="IPR020904">
    <property type="entry name" value="Sc_DH/Rdtase_CS"/>
</dbReference>
<comment type="similarity">
    <text evidence="1">Belongs to the short-chain dehydrogenases/reductases (SDR) family.</text>
</comment>
<keyword evidence="3" id="KW-0560">Oxidoreductase</keyword>
<dbReference type="AlphaFoldDB" id="A0A6G1HUR4"/>
<dbReference type="GO" id="GO:0016491">
    <property type="term" value="F:oxidoreductase activity"/>
    <property type="evidence" value="ECO:0007669"/>
    <property type="project" value="UniProtKB-KW"/>
</dbReference>
<dbReference type="PROSITE" id="PS00061">
    <property type="entry name" value="ADH_SHORT"/>
    <property type="match status" value="1"/>
</dbReference>
<dbReference type="PRINTS" id="PR00081">
    <property type="entry name" value="GDHRDH"/>
</dbReference>
<protein>
    <submittedName>
        <fullName evidence="4">Short-chain dehydrogenase</fullName>
    </submittedName>
</protein>
<dbReference type="PRINTS" id="PR00080">
    <property type="entry name" value="SDRFAMILY"/>
</dbReference>
<reference evidence="4" key="1">
    <citation type="journal article" date="2020" name="Stud. Mycol.">
        <title>101 Dothideomycetes genomes: a test case for predicting lifestyles and emergence of pathogens.</title>
        <authorList>
            <person name="Haridas S."/>
            <person name="Albert R."/>
            <person name="Binder M."/>
            <person name="Bloem J."/>
            <person name="Labutti K."/>
            <person name="Salamov A."/>
            <person name="Andreopoulos B."/>
            <person name="Baker S."/>
            <person name="Barry K."/>
            <person name="Bills G."/>
            <person name="Bluhm B."/>
            <person name="Cannon C."/>
            <person name="Castanera R."/>
            <person name="Culley D."/>
            <person name="Daum C."/>
            <person name="Ezra D."/>
            <person name="Gonzalez J."/>
            <person name="Henrissat B."/>
            <person name="Kuo A."/>
            <person name="Liang C."/>
            <person name="Lipzen A."/>
            <person name="Lutzoni F."/>
            <person name="Magnuson J."/>
            <person name="Mondo S."/>
            <person name="Nolan M."/>
            <person name="Ohm R."/>
            <person name="Pangilinan J."/>
            <person name="Park H.-J."/>
            <person name="Ramirez L."/>
            <person name="Alfaro M."/>
            <person name="Sun H."/>
            <person name="Tritt A."/>
            <person name="Yoshinaga Y."/>
            <person name="Zwiers L.-H."/>
            <person name="Turgeon B."/>
            <person name="Goodwin S."/>
            <person name="Spatafora J."/>
            <person name="Crous P."/>
            <person name="Grigoriev I."/>
        </authorList>
    </citation>
    <scope>NUCLEOTIDE SEQUENCE</scope>
    <source>
        <strain evidence="4">CBS 262.69</strain>
    </source>
</reference>
<dbReference type="OrthoDB" id="1669814at2759"/>
<dbReference type="Pfam" id="PF13561">
    <property type="entry name" value="adh_short_C2"/>
    <property type="match status" value="1"/>
</dbReference>
<accession>A0A6G1HUR4</accession>
<sequence length="258" mass="26546">MSNLAGKVIAISGAASGMGLATAHHLFSLGCALSLTDINKRPLDAAVAEITSSGGVDRVFSTVTDVRSSAAVDAWIAGTVEKFGRLDGAANLAGVVGKNIGEHDVSQLSDEEWAFLIDVNLTGVFYALRAQIRAMEKAGVEKGSIVTVASTAGIEGNAANANYSAAKHGVVGLTRSAAKEVGRKGIRVNAIAPGIISTPMVNTLSEKMTRGIEGIMERQALGRKAEPGEVARLIAFLLSEDSSFITGAVHVIDGGQVC</sequence>
<evidence type="ECO:0000313" key="4">
    <source>
        <dbReference type="EMBL" id="KAF2399760.1"/>
    </source>
</evidence>
<dbReference type="EMBL" id="ML996696">
    <property type="protein sequence ID" value="KAF2399760.1"/>
    <property type="molecule type" value="Genomic_DNA"/>
</dbReference>
<dbReference type="PANTHER" id="PTHR24321:SF8">
    <property type="entry name" value="ESTRADIOL 17-BETA-DEHYDROGENASE 8-RELATED"/>
    <property type="match status" value="1"/>
</dbReference>
<dbReference type="Proteomes" id="UP000799640">
    <property type="component" value="Unassembled WGS sequence"/>
</dbReference>
<dbReference type="SUPFAM" id="SSF51735">
    <property type="entry name" value="NAD(P)-binding Rossmann-fold domains"/>
    <property type="match status" value="1"/>
</dbReference>
<dbReference type="InterPro" id="IPR002347">
    <property type="entry name" value="SDR_fam"/>
</dbReference>
<dbReference type="PANTHER" id="PTHR24321">
    <property type="entry name" value="DEHYDROGENASES, SHORT CHAIN"/>
    <property type="match status" value="1"/>
</dbReference>
<gene>
    <name evidence="4" type="ORF">EJ06DRAFT_538078</name>
</gene>
<dbReference type="InterPro" id="IPR036291">
    <property type="entry name" value="NAD(P)-bd_dom_sf"/>
</dbReference>
<keyword evidence="2" id="KW-0521">NADP</keyword>
<evidence type="ECO:0000256" key="2">
    <source>
        <dbReference type="ARBA" id="ARBA00022857"/>
    </source>
</evidence>
<dbReference type="Gene3D" id="3.40.50.720">
    <property type="entry name" value="NAD(P)-binding Rossmann-like Domain"/>
    <property type="match status" value="1"/>
</dbReference>
<name>A0A6G1HUR4_9PEZI</name>
<keyword evidence="5" id="KW-1185">Reference proteome</keyword>
<dbReference type="PROSITE" id="PS51257">
    <property type="entry name" value="PROKAR_LIPOPROTEIN"/>
    <property type="match status" value="1"/>
</dbReference>
<evidence type="ECO:0000256" key="3">
    <source>
        <dbReference type="ARBA" id="ARBA00023002"/>
    </source>
</evidence>
<organism evidence="4 5">
    <name type="scientific">Trichodelitschia bisporula</name>
    <dbReference type="NCBI Taxonomy" id="703511"/>
    <lineage>
        <taxon>Eukaryota</taxon>
        <taxon>Fungi</taxon>
        <taxon>Dikarya</taxon>
        <taxon>Ascomycota</taxon>
        <taxon>Pezizomycotina</taxon>
        <taxon>Dothideomycetes</taxon>
        <taxon>Dothideomycetes incertae sedis</taxon>
        <taxon>Phaeotrichales</taxon>
        <taxon>Phaeotrichaceae</taxon>
        <taxon>Trichodelitschia</taxon>
    </lineage>
</organism>